<organism evidence="1">
    <name type="scientific">Cryptosporidium canis</name>
    <dbReference type="NCBI Taxonomy" id="195482"/>
    <lineage>
        <taxon>Eukaryota</taxon>
        <taxon>Sar</taxon>
        <taxon>Alveolata</taxon>
        <taxon>Apicomplexa</taxon>
        <taxon>Conoidasida</taxon>
        <taxon>Coccidia</taxon>
        <taxon>Eucoccidiorida</taxon>
        <taxon>Eimeriorina</taxon>
        <taxon>Cryptosporidiidae</taxon>
        <taxon>Cryptosporidium</taxon>
    </lineage>
</organism>
<evidence type="ECO:0000313" key="1">
    <source>
        <dbReference type="EMBL" id="KAJ1611901.1"/>
    </source>
</evidence>
<gene>
    <name evidence="1" type="ORF">OJ253_714</name>
</gene>
<dbReference type="EMBL" id="JAPCXC010000010">
    <property type="protein sequence ID" value="KAJ1611901.1"/>
    <property type="molecule type" value="Genomic_DNA"/>
</dbReference>
<sequence length="132" mass="15395">MRPCSRFRGILFSAFAFAQLLTLFWGIPCKILSRARAEDYSDDEMREICRHAWAEIEKLGQIPIMNFEHCLGVINMVYKSRRLMPAAEFDLTYNSLLRDEVENYANMDVYPGEHKEITGNDVSCRLINPERL</sequence>
<protein>
    <submittedName>
        <fullName evidence="1">Cathepsin-like thiol protease</fullName>
    </submittedName>
</protein>
<reference evidence="1" key="1">
    <citation type="submission" date="2022-10" db="EMBL/GenBank/DDBJ databases">
        <title>Adaptive evolution leads to modifications in subtelomeric GC content in a zoonotic Cryptosporidium species.</title>
        <authorList>
            <person name="Li J."/>
            <person name="Feng Y."/>
            <person name="Xiao L."/>
        </authorList>
    </citation>
    <scope>NUCLEOTIDE SEQUENCE</scope>
    <source>
        <strain evidence="1">33844</strain>
    </source>
</reference>
<dbReference type="GO" id="GO:0008233">
    <property type="term" value="F:peptidase activity"/>
    <property type="evidence" value="ECO:0007669"/>
    <property type="project" value="UniProtKB-KW"/>
</dbReference>
<name>A0A9D5DI98_9CRYT</name>
<dbReference type="AlphaFoldDB" id="A0A9D5DI98"/>
<keyword evidence="1" id="KW-0378">Hydrolase</keyword>
<proteinExistence type="predicted"/>
<keyword evidence="1" id="KW-0645">Protease</keyword>
<dbReference type="GO" id="GO:0006508">
    <property type="term" value="P:proteolysis"/>
    <property type="evidence" value="ECO:0007669"/>
    <property type="project" value="UniProtKB-KW"/>
</dbReference>
<dbReference type="Proteomes" id="UP001067231">
    <property type="component" value="Unassembled WGS sequence"/>
</dbReference>
<comment type="caution">
    <text evidence="1">The sequence shown here is derived from an EMBL/GenBank/DDBJ whole genome shotgun (WGS) entry which is preliminary data.</text>
</comment>
<accession>A0A9D5DI98</accession>